<dbReference type="InterPro" id="IPR000182">
    <property type="entry name" value="GNAT_dom"/>
</dbReference>
<gene>
    <name evidence="2" type="ORF">OH818_10440</name>
</gene>
<dbReference type="CDD" id="cd04301">
    <property type="entry name" value="NAT_SF"/>
    <property type="match status" value="1"/>
</dbReference>
<dbReference type="Proteomes" id="UP001164020">
    <property type="component" value="Chromosome"/>
</dbReference>
<keyword evidence="2" id="KW-0012">Acyltransferase</keyword>
<dbReference type="Gene3D" id="3.40.630.30">
    <property type="match status" value="1"/>
</dbReference>
<evidence type="ECO:0000259" key="1">
    <source>
        <dbReference type="PROSITE" id="PS51186"/>
    </source>
</evidence>
<dbReference type="Pfam" id="PF00583">
    <property type="entry name" value="Acetyltransf_1"/>
    <property type="match status" value="1"/>
</dbReference>
<name>A0ABY7C499_9HYPH</name>
<reference evidence="2" key="1">
    <citation type="submission" date="2022-12" db="EMBL/GenBank/DDBJ databases">
        <title>Jiella pelagia sp. nov., isolated from phosphonate enriched culture of Northwest Pacific surface seawater.</title>
        <authorList>
            <person name="Shin D.Y."/>
            <person name="Hwang C.Y."/>
        </authorList>
    </citation>
    <scope>NUCLEOTIDE SEQUENCE</scope>
    <source>
        <strain evidence="2">HL-NP1</strain>
    </source>
</reference>
<dbReference type="EC" id="2.3.1.-" evidence="2"/>
<keyword evidence="2" id="KW-0808">Transferase</keyword>
<organism evidence="2 3">
    <name type="scientific">Jiella pelagia</name>
    <dbReference type="NCBI Taxonomy" id="2986949"/>
    <lineage>
        <taxon>Bacteria</taxon>
        <taxon>Pseudomonadati</taxon>
        <taxon>Pseudomonadota</taxon>
        <taxon>Alphaproteobacteria</taxon>
        <taxon>Hyphomicrobiales</taxon>
        <taxon>Aurantimonadaceae</taxon>
        <taxon>Jiella</taxon>
    </lineage>
</organism>
<dbReference type="InterPro" id="IPR016181">
    <property type="entry name" value="Acyl_CoA_acyltransferase"/>
</dbReference>
<keyword evidence="3" id="KW-1185">Reference proteome</keyword>
<dbReference type="PROSITE" id="PS51186">
    <property type="entry name" value="GNAT"/>
    <property type="match status" value="1"/>
</dbReference>
<dbReference type="EMBL" id="CP114029">
    <property type="protein sequence ID" value="WAP70427.1"/>
    <property type="molecule type" value="Genomic_DNA"/>
</dbReference>
<dbReference type="RefSeq" id="WP_268882921.1">
    <property type="nucleotide sequence ID" value="NZ_CP114029.1"/>
</dbReference>
<dbReference type="SUPFAM" id="SSF55729">
    <property type="entry name" value="Acyl-CoA N-acyltransferases (Nat)"/>
    <property type="match status" value="1"/>
</dbReference>
<evidence type="ECO:0000313" key="3">
    <source>
        <dbReference type="Proteomes" id="UP001164020"/>
    </source>
</evidence>
<evidence type="ECO:0000313" key="2">
    <source>
        <dbReference type="EMBL" id="WAP70427.1"/>
    </source>
</evidence>
<sequence length="163" mass="18224">MTPITTPATTTTTTQPAIERLDLASTDIRSRIVAPLAEFSTKKDFAFMPRYVTLALTDEIGVDGGLIAQVYWDWMHIEILAVPECWRGKGLGRSLVERAEAIAREEGCIGVWVDTYSFQSPGFYEAMGYRPFGRLPNYPKGEERLFFAKLLAESEPTQPEKAA</sequence>
<accession>A0ABY7C499</accession>
<protein>
    <submittedName>
        <fullName evidence="2">GNAT family N-acetyltransferase</fullName>
        <ecNumber evidence="2">2.3.1.-</ecNumber>
    </submittedName>
</protein>
<feature type="domain" description="N-acetyltransferase" evidence="1">
    <location>
        <begin position="12"/>
        <end position="152"/>
    </location>
</feature>
<proteinExistence type="predicted"/>
<dbReference type="GO" id="GO:0016746">
    <property type="term" value="F:acyltransferase activity"/>
    <property type="evidence" value="ECO:0007669"/>
    <property type="project" value="UniProtKB-KW"/>
</dbReference>